<dbReference type="KEGG" id="clec:106666232"/>
<dbReference type="Proteomes" id="UP000494040">
    <property type="component" value="Unassembled WGS sequence"/>
</dbReference>
<name>A0A8I6TE66_CIMLE</name>
<organism evidence="1 2">
    <name type="scientific">Cimex lectularius</name>
    <name type="common">Bed bug</name>
    <name type="synonym">Acanthia lectularia</name>
    <dbReference type="NCBI Taxonomy" id="79782"/>
    <lineage>
        <taxon>Eukaryota</taxon>
        <taxon>Metazoa</taxon>
        <taxon>Ecdysozoa</taxon>
        <taxon>Arthropoda</taxon>
        <taxon>Hexapoda</taxon>
        <taxon>Insecta</taxon>
        <taxon>Pterygota</taxon>
        <taxon>Neoptera</taxon>
        <taxon>Paraneoptera</taxon>
        <taxon>Hemiptera</taxon>
        <taxon>Heteroptera</taxon>
        <taxon>Panheteroptera</taxon>
        <taxon>Cimicomorpha</taxon>
        <taxon>Cimicidae</taxon>
        <taxon>Cimex</taxon>
    </lineage>
</organism>
<dbReference type="EnsemblMetazoa" id="XM_014393287.1">
    <property type="protein sequence ID" value="XP_014248773.1"/>
    <property type="gene ID" value="LOC106666232"/>
</dbReference>
<keyword evidence="2" id="KW-1185">Reference proteome</keyword>
<dbReference type="OrthoDB" id="6593051at2759"/>
<accession>A0A8I6TE66</accession>
<evidence type="ECO:0000313" key="2">
    <source>
        <dbReference type="Proteomes" id="UP000494040"/>
    </source>
</evidence>
<sequence length="166" mass="18952">MAQESKESIDTLYSRYINMSNLLVPYLSHSDKYLARKWIIFGSKLPRESGTAPGENRFRFAKHLFQVIKDEVYATFLESNVGKSLTPDEKNNLWEELQNLGQTDDFVVKSLSRLHEKKQGAYMSMWSPDKKTYIAAKPIPGKGALVYLAVAENPDQGWDMPTSKID</sequence>
<dbReference type="GeneID" id="106666232"/>
<proteinExistence type="predicted"/>
<reference evidence="1" key="1">
    <citation type="submission" date="2022-01" db="UniProtKB">
        <authorList>
            <consortium name="EnsemblMetazoa"/>
        </authorList>
    </citation>
    <scope>IDENTIFICATION</scope>
</reference>
<evidence type="ECO:0000313" key="1">
    <source>
        <dbReference type="EnsemblMetazoa" id="XP_014248773.1"/>
    </source>
</evidence>
<dbReference type="RefSeq" id="XP_014248773.1">
    <property type="nucleotide sequence ID" value="XM_014393287.1"/>
</dbReference>
<protein>
    <submittedName>
        <fullName evidence="1">Uncharacterized protein</fullName>
    </submittedName>
</protein>
<dbReference type="AlphaFoldDB" id="A0A8I6TE66"/>